<accession>A0A0K0G370</accession>
<dbReference type="WBParaSite" id="SVE_1917100.1">
    <property type="protein sequence ID" value="SVE_1917100.1"/>
    <property type="gene ID" value="SVE_1917100"/>
</dbReference>
<dbReference type="Gene3D" id="3.40.390.10">
    <property type="entry name" value="Collagenase (Catalytic Domain)"/>
    <property type="match status" value="2"/>
</dbReference>
<dbReference type="Pfam" id="PF01431">
    <property type="entry name" value="Peptidase_M13"/>
    <property type="match status" value="1"/>
</dbReference>
<dbReference type="SUPFAM" id="SSF55486">
    <property type="entry name" value="Metalloproteases ('zincins'), catalytic domain"/>
    <property type="match status" value="1"/>
</dbReference>
<dbReference type="GO" id="GO:0004222">
    <property type="term" value="F:metalloendopeptidase activity"/>
    <property type="evidence" value="ECO:0007669"/>
    <property type="project" value="InterPro"/>
</dbReference>
<evidence type="ECO:0000259" key="2">
    <source>
        <dbReference type="Pfam" id="PF01431"/>
    </source>
</evidence>
<proteinExistence type="inferred from homology"/>
<comment type="similarity">
    <text evidence="1">Belongs to the peptidase M13 family.</text>
</comment>
<name>A0A0K0G370_STRVS</name>
<reference evidence="3" key="1">
    <citation type="submission" date="2014-07" db="EMBL/GenBank/DDBJ databases">
        <authorList>
            <person name="Martin A.A"/>
            <person name="De Silva N."/>
        </authorList>
    </citation>
    <scope>NUCLEOTIDE SEQUENCE</scope>
</reference>
<dbReference type="GO" id="GO:0005886">
    <property type="term" value="C:plasma membrane"/>
    <property type="evidence" value="ECO:0007669"/>
    <property type="project" value="TreeGrafter"/>
</dbReference>
<reference evidence="4" key="2">
    <citation type="submission" date="2015-08" db="UniProtKB">
        <authorList>
            <consortium name="WormBaseParasite"/>
        </authorList>
    </citation>
    <scope>IDENTIFICATION</scope>
</reference>
<keyword evidence="3" id="KW-1185">Reference proteome</keyword>
<dbReference type="GO" id="GO:0016485">
    <property type="term" value="P:protein processing"/>
    <property type="evidence" value="ECO:0007669"/>
    <property type="project" value="TreeGrafter"/>
</dbReference>
<dbReference type="PROSITE" id="PS51885">
    <property type="entry name" value="NEPRILYSIN"/>
    <property type="match status" value="1"/>
</dbReference>
<dbReference type="InterPro" id="IPR000718">
    <property type="entry name" value="Peptidase_M13"/>
</dbReference>
<dbReference type="PANTHER" id="PTHR11733:SF167">
    <property type="entry name" value="FI17812P1-RELATED"/>
    <property type="match status" value="1"/>
</dbReference>
<dbReference type="AlphaFoldDB" id="A0A0K0G370"/>
<organism evidence="3 4">
    <name type="scientific">Strongyloides venezuelensis</name>
    <name type="common">Threadworm</name>
    <dbReference type="NCBI Taxonomy" id="75913"/>
    <lineage>
        <taxon>Eukaryota</taxon>
        <taxon>Metazoa</taxon>
        <taxon>Ecdysozoa</taxon>
        <taxon>Nematoda</taxon>
        <taxon>Chromadorea</taxon>
        <taxon>Rhabditida</taxon>
        <taxon>Tylenchina</taxon>
        <taxon>Panagrolaimomorpha</taxon>
        <taxon>Strongyloidoidea</taxon>
        <taxon>Strongyloididae</taxon>
        <taxon>Strongyloides</taxon>
    </lineage>
</organism>
<protein>
    <submittedName>
        <fullName evidence="4">Phosphate-regulating neutral endopeptidase (inferred by orthology to a human protein)</fullName>
    </submittedName>
</protein>
<dbReference type="InterPro" id="IPR018497">
    <property type="entry name" value="Peptidase_M13_C"/>
</dbReference>
<feature type="domain" description="Peptidase M13 C-terminal" evidence="2">
    <location>
        <begin position="161"/>
        <end position="266"/>
    </location>
</feature>
<evidence type="ECO:0000313" key="4">
    <source>
        <dbReference type="WBParaSite" id="SVE_1917100.1"/>
    </source>
</evidence>
<sequence>MNWGNSGSFKYNHKKGNFVKFAGEVFTENKYKNESNMFYLIIYLRNKYTKELPKDKVKNYLSEILKFGKYALSSVFMRRNIRKIEKNSDYERVQNMYTFFKEQFRLLIDEKSEINAIYVPYLNVFAINSDMVNEPSFASYFPYSLNFGYLGNTMAHQMFHGENINDIGGFKVVHRAYLKFREHYNHKNDLVEGFEQFNDEQLFFIIVGRNLCQYMSKDILEKVIILDDHVPAEIRTNVALSNYKPFSDAFNCPLNSKMNPEYKCEIRKNKK</sequence>
<dbReference type="InterPro" id="IPR024079">
    <property type="entry name" value="MetalloPept_cat_dom_sf"/>
</dbReference>
<evidence type="ECO:0000256" key="1">
    <source>
        <dbReference type="ARBA" id="ARBA00007357"/>
    </source>
</evidence>
<evidence type="ECO:0000313" key="3">
    <source>
        <dbReference type="Proteomes" id="UP000035680"/>
    </source>
</evidence>
<dbReference type="PANTHER" id="PTHR11733">
    <property type="entry name" value="ZINC METALLOPROTEASE FAMILY M13 NEPRILYSIN-RELATED"/>
    <property type="match status" value="1"/>
</dbReference>
<dbReference type="Proteomes" id="UP000035680">
    <property type="component" value="Unassembled WGS sequence"/>
</dbReference>